<evidence type="ECO:0000313" key="6">
    <source>
        <dbReference type="Proteomes" id="UP000003933"/>
    </source>
</evidence>
<keyword evidence="3" id="KW-0687">Ribonucleoprotein</keyword>
<dbReference type="GO" id="GO:0006412">
    <property type="term" value="P:translation"/>
    <property type="evidence" value="ECO:0007669"/>
    <property type="project" value="TreeGrafter"/>
</dbReference>
<keyword evidence="2 5" id="KW-0689">Ribosomal protein</keyword>
<dbReference type="GO" id="GO:0003735">
    <property type="term" value="F:structural constituent of ribosome"/>
    <property type="evidence" value="ECO:0007669"/>
    <property type="project" value="TreeGrafter"/>
</dbReference>
<protein>
    <submittedName>
        <fullName evidence="5">Putative ribosomal protein S1</fullName>
    </submittedName>
</protein>
<evidence type="ECO:0000256" key="2">
    <source>
        <dbReference type="ARBA" id="ARBA00022980"/>
    </source>
</evidence>
<dbReference type="AlphaFoldDB" id="J3VQ80"/>
<accession>J3VQ80</accession>
<dbReference type="PANTHER" id="PTHR10724">
    <property type="entry name" value="30S RIBOSOMAL PROTEIN S1"/>
    <property type="match status" value="1"/>
</dbReference>
<dbReference type="OrthoDB" id="9804077at2"/>
<evidence type="ECO:0000256" key="3">
    <source>
        <dbReference type="ARBA" id="ARBA00023274"/>
    </source>
</evidence>
<gene>
    <name evidence="5" type="primary">rpsA</name>
    <name evidence="5" type="ORF">A355_055</name>
</gene>
<evidence type="ECO:0000259" key="4">
    <source>
        <dbReference type="PROSITE" id="PS50126"/>
    </source>
</evidence>
<dbReference type="PANTHER" id="PTHR10724:SF7">
    <property type="entry name" value="SMALL RIBOSOMAL SUBUNIT PROTEIN BS1C"/>
    <property type="match status" value="1"/>
</dbReference>
<reference evidence="5 6" key="1">
    <citation type="journal article" date="2012" name="Mol. Biol. Evol.">
        <title>Genome reduction and co-evolution between the primary and secondary bacterial symbionts of psyllids.</title>
        <authorList>
            <person name="Sloan D.B."/>
            <person name="Moran N.A."/>
        </authorList>
    </citation>
    <scope>NUCLEOTIDE SEQUENCE [LARGE SCALE GENOMIC DNA]</scope>
    <source>
        <strain evidence="5 6">HT</strain>
    </source>
</reference>
<dbReference type="SMART" id="SM00316">
    <property type="entry name" value="S1"/>
    <property type="match status" value="1"/>
</dbReference>
<dbReference type="InterPro" id="IPR050437">
    <property type="entry name" value="Ribos_protein_bS1-like"/>
</dbReference>
<dbReference type="HOGENOM" id="CLU_751615_0_0_6"/>
<dbReference type="GO" id="GO:1990904">
    <property type="term" value="C:ribonucleoprotein complex"/>
    <property type="evidence" value="ECO:0007669"/>
    <property type="project" value="UniProtKB-KW"/>
</dbReference>
<organism evidence="5 6">
    <name type="scientific">Candidatus Carsonella ruddii HT isolate Thao2000</name>
    <dbReference type="NCBI Taxonomy" id="1202539"/>
    <lineage>
        <taxon>Bacteria</taxon>
        <taxon>Pseudomonadati</taxon>
        <taxon>Pseudomonadota</taxon>
        <taxon>Gammaproteobacteria</taxon>
        <taxon>Oceanospirillales</taxon>
        <taxon>Halomonadaceae</taxon>
        <taxon>Zymobacter group</taxon>
        <taxon>Candidatus Carsonella</taxon>
    </lineage>
</organism>
<dbReference type="GO" id="GO:0005840">
    <property type="term" value="C:ribosome"/>
    <property type="evidence" value="ECO:0007669"/>
    <property type="project" value="UniProtKB-KW"/>
</dbReference>
<sequence length="373" mass="45788">MYINNFKSNIIIYFNDFLIKNFIKTILIEKISTNNNNKIIIKKIKKKNIFKKKFFFSYLLKKIKFGYYIDKNCIFFIPNNLIDIKKNIFPKKIYLFEILLKKINIEEKYLATRKFNFKKKKKINKIKINKKYLGIVKNVINYGIFIDIGQTDGLLHITDIPNLKKIYNYFFIKNIILIKIIKFDKKLKKISLSLKKIYKKNFEKNIFSNVINCNIKKILNKKIICYNNLSKKCIFFSNNIIFKKNDKVKLYFIKKYENFNFLSFYYKILKNNFNYIKLIKKFKTLNLFLLKYKNINIIYKKKLNIIKTNNINYYKILLYNYLINDFNKIIFINNNYYLKSNNFFLKLKKKIFFSNIKNINYYKNKIYFFIRKY</sequence>
<evidence type="ECO:0000256" key="1">
    <source>
        <dbReference type="ARBA" id="ARBA00006767"/>
    </source>
</evidence>
<dbReference type="SUPFAM" id="SSF50249">
    <property type="entry name" value="Nucleic acid-binding proteins"/>
    <property type="match status" value="1"/>
</dbReference>
<feature type="domain" description="S1 motif" evidence="4">
    <location>
        <begin position="129"/>
        <end position="195"/>
    </location>
</feature>
<dbReference type="Proteomes" id="UP000003933">
    <property type="component" value="Chromosome"/>
</dbReference>
<dbReference type="Gene3D" id="2.40.50.140">
    <property type="entry name" value="Nucleic acid-binding proteins"/>
    <property type="match status" value="1"/>
</dbReference>
<evidence type="ECO:0000313" key="5">
    <source>
        <dbReference type="EMBL" id="AFP84096.1"/>
    </source>
</evidence>
<proteinExistence type="inferred from homology"/>
<dbReference type="EMBL" id="CP003544">
    <property type="protein sequence ID" value="AFP84096.1"/>
    <property type="molecule type" value="Genomic_DNA"/>
</dbReference>
<dbReference type="Pfam" id="PF00575">
    <property type="entry name" value="S1"/>
    <property type="match status" value="1"/>
</dbReference>
<comment type="similarity">
    <text evidence="1">Belongs to the bacterial ribosomal protein bS1 family.</text>
</comment>
<dbReference type="PROSITE" id="PS50126">
    <property type="entry name" value="S1"/>
    <property type="match status" value="1"/>
</dbReference>
<name>J3VQ80_CARRU</name>
<dbReference type="KEGG" id="crt:A355_055"/>
<dbReference type="GO" id="GO:0003729">
    <property type="term" value="F:mRNA binding"/>
    <property type="evidence" value="ECO:0007669"/>
    <property type="project" value="TreeGrafter"/>
</dbReference>
<dbReference type="InterPro" id="IPR003029">
    <property type="entry name" value="S1_domain"/>
</dbReference>
<dbReference type="InterPro" id="IPR012340">
    <property type="entry name" value="NA-bd_OB-fold"/>
</dbReference>
<dbReference type="RefSeq" id="WP_014887396.1">
    <property type="nucleotide sequence ID" value="NC_018417.1"/>
</dbReference>
<dbReference type="PATRIC" id="fig|1202539.3.peg.49"/>
<dbReference type="STRING" id="1202539.A355_055"/>